<sequence>MEGAPDKIAPAGYGSPPWTFKGRALYQLHLVKADLARSYIPKDLRLVEAFGYTLGGFFLANYSESPAGIFDELVVIAGIVWNPPTSCAWAARVLVNSDEACSHGRKEVGLPSQVARFSKAVTAIENSRNGKRDGFLNVIGLGSNVSSPENQSSVGVTEVKDFSVADTCDVNLTNHSTLLKAGKWIGLPITMSLPSFSGRTQYNPNLLKYACQIRCRVRAVKPIEVTIPSSSNMLKAPTEEDYAMSSVTSIMLSRPVLALEFNCLEMEVEEPIIVSFEKQ</sequence>
<protein>
    <recommendedName>
        <fullName evidence="3">Protein NEOXANTHIN-DEFICIENT 1</fullName>
    </recommendedName>
</protein>
<dbReference type="Gramene" id="Kaladp0058s0517.1.v1.1">
    <property type="protein sequence ID" value="Kaladp0058s0517.1.v1.1"/>
    <property type="gene ID" value="Kaladp0058s0517.v1.1"/>
</dbReference>
<dbReference type="Gene3D" id="2.40.400.10">
    <property type="entry name" value="Acetoacetate decarboxylase-like"/>
    <property type="match status" value="1"/>
</dbReference>
<evidence type="ECO:0008006" key="3">
    <source>
        <dbReference type="Google" id="ProtNLM"/>
    </source>
</evidence>
<dbReference type="OMA" id="VRPAKIW"/>
<dbReference type="Proteomes" id="UP000594263">
    <property type="component" value="Unplaced"/>
</dbReference>
<dbReference type="AlphaFoldDB" id="A0A7N0U9Y4"/>
<accession>A0A7N0U9Y4</accession>
<organism evidence="1 2">
    <name type="scientific">Kalanchoe fedtschenkoi</name>
    <name type="common">Lavender scallops</name>
    <name type="synonym">South American air plant</name>
    <dbReference type="NCBI Taxonomy" id="63787"/>
    <lineage>
        <taxon>Eukaryota</taxon>
        <taxon>Viridiplantae</taxon>
        <taxon>Streptophyta</taxon>
        <taxon>Embryophyta</taxon>
        <taxon>Tracheophyta</taxon>
        <taxon>Spermatophyta</taxon>
        <taxon>Magnoliopsida</taxon>
        <taxon>eudicotyledons</taxon>
        <taxon>Gunneridae</taxon>
        <taxon>Pentapetalae</taxon>
        <taxon>Saxifragales</taxon>
        <taxon>Crassulaceae</taxon>
        <taxon>Kalanchoe</taxon>
    </lineage>
</organism>
<dbReference type="EnsemblPlants" id="Kaladp0058s0517.1.v1.1">
    <property type="protein sequence ID" value="Kaladp0058s0517.1.v1.1"/>
    <property type="gene ID" value="Kaladp0058s0517.v1.1"/>
</dbReference>
<reference evidence="1" key="1">
    <citation type="submission" date="2021-01" db="UniProtKB">
        <authorList>
            <consortium name="EnsemblPlants"/>
        </authorList>
    </citation>
    <scope>IDENTIFICATION</scope>
</reference>
<dbReference type="InterPro" id="IPR023375">
    <property type="entry name" value="ADC_dom_sf"/>
</dbReference>
<dbReference type="PANTHER" id="PTHR35467">
    <property type="match status" value="1"/>
</dbReference>
<dbReference type="InterPro" id="IPR039343">
    <property type="entry name" value="NDX1-like"/>
</dbReference>
<dbReference type="SUPFAM" id="SSF160104">
    <property type="entry name" value="Acetoacetate decarboxylase-like"/>
    <property type="match status" value="1"/>
</dbReference>
<name>A0A7N0U9Y4_KALFE</name>
<keyword evidence="2" id="KW-1185">Reference proteome</keyword>
<proteinExistence type="predicted"/>
<dbReference type="PANTHER" id="PTHR35467:SF2">
    <property type="entry name" value="PROTEIN NEOXANTHIN-DEFICIENT 1"/>
    <property type="match status" value="1"/>
</dbReference>
<evidence type="ECO:0000313" key="1">
    <source>
        <dbReference type="EnsemblPlants" id="Kaladp0058s0517.1.v1.1"/>
    </source>
</evidence>
<evidence type="ECO:0000313" key="2">
    <source>
        <dbReference type="Proteomes" id="UP000594263"/>
    </source>
</evidence>